<keyword evidence="2" id="KW-0812">Transmembrane</keyword>
<feature type="transmembrane region" description="Helical" evidence="2">
    <location>
        <begin position="220"/>
        <end position="241"/>
    </location>
</feature>
<feature type="region of interest" description="Disordered" evidence="1">
    <location>
        <begin position="1"/>
        <end position="21"/>
    </location>
</feature>
<keyword evidence="2" id="KW-1133">Transmembrane helix</keyword>
<reference evidence="3 4" key="1">
    <citation type="submission" date="2018-03" db="EMBL/GenBank/DDBJ databases">
        <title>Genomic Encyclopedia of Archaeal and Bacterial Type Strains, Phase II (KMG-II): from individual species to whole genera.</title>
        <authorList>
            <person name="Goeker M."/>
        </authorList>
    </citation>
    <scope>NUCLEOTIDE SEQUENCE [LARGE SCALE GENOMIC DNA]</scope>
    <source>
        <strain evidence="3 4">DSM 45211</strain>
    </source>
</reference>
<comment type="caution">
    <text evidence="3">The sequence shown here is derived from an EMBL/GenBank/DDBJ whole genome shotgun (WGS) entry which is preliminary data.</text>
</comment>
<dbReference type="Proteomes" id="UP000243528">
    <property type="component" value="Unassembled WGS sequence"/>
</dbReference>
<keyword evidence="4" id="KW-1185">Reference proteome</keyword>
<accession>A0A2P8DVW5</accession>
<evidence type="ECO:0000256" key="2">
    <source>
        <dbReference type="SAM" id="Phobius"/>
    </source>
</evidence>
<dbReference type="RefSeq" id="WP_106538595.1">
    <property type="nucleotide sequence ID" value="NZ_ML142899.1"/>
</dbReference>
<dbReference type="OrthoDB" id="5185980at2"/>
<feature type="transmembrane region" description="Helical" evidence="2">
    <location>
        <begin position="176"/>
        <end position="199"/>
    </location>
</feature>
<organism evidence="3 4">
    <name type="scientific">Haloactinopolyspora alba</name>
    <dbReference type="NCBI Taxonomy" id="648780"/>
    <lineage>
        <taxon>Bacteria</taxon>
        <taxon>Bacillati</taxon>
        <taxon>Actinomycetota</taxon>
        <taxon>Actinomycetes</taxon>
        <taxon>Jiangellales</taxon>
        <taxon>Jiangellaceae</taxon>
        <taxon>Haloactinopolyspora</taxon>
    </lineage>
</organism>
<name>A0A2P8DVW5_9ACTN</name>
<evidence type="ECO:0000256" key="1">
    <source>
        <dbReference type="SAM" id="MobiDB-lite"/>
    </source>
</evidence>
<feature type="transmembrane region" description="Helical" evidence="2">
    <location>
        <begin position="149"/>
        <end position="170"/>
    </location>
</feature>
<feature type="compositionally biased region" description="Basic and acidic residues" evidence="1">
    <location>
        <begin position="1"/>
        <end position="14"/>
    </location>
</feature>
<dbReference type="AlphaFoldDB" id="A0A2P8DVW5"/>
<evidence type="ECO:0000313" key="4">
    <source>
        <dbReference type="Proteomes" id="UP000243528"/>
    </source>
</evidence>
<sequence length="242" mass="24415">MTAHAEAEHEDHTGHAGPPRGPAMRAYCASLTHFTSSVHSSELALRHDEAATVEQREELETASGSRLRGIDKAGAEAAAAAEHVVAVRERHGIGPADTGASAPVPDPRAMGADLGAALASLARRRDQLRTAEAEFDTWRRAADRTALRVVVAIAGVLGTVGALVLAASAASSTTTIVALLAGTAVVTGAALLAAVVLRLPQVCAGPSLARSPDPAAVSRFGALVAAVAIVGLALVSVLTTAV</sequence>
<gene>
    <name evidence="3" type="ORF">CLV30_11489</name>
</gene>
<evidence type="ECO:0000313" key="3">
    <source>
        <dbReference type="EMBL" id="PSL01359.1"/>
    </source>
</evidence>
<proteinExistence type="predicted"/>
<protein>
    <submittedName>
        <fullName evidence="3">Uncharacterized protein</fullName>
    </submittedName>
</protein>
<dbReference type="EMBL" id="PYGE01000014">
    <property type="protein sequence ID" value="PSL01359.1"/>
    <property type="molecule type" value="Genomic_DNA"/>
</dbReference>
<keyword evidence="2" id="KW-0472">Membrane</keyword>